<evidence type="ECO:0008006" key="11">
    <source>
        <dbReference type="Google" id="ProtNLM"/>
    </source>
</evidence>
<dbReference type="Proteomes" id="UP000192439">
    <property type="component" value="Chromosome"/>
</dbReference>
<feature type="transmembrane region" description="Helical" evidence="8">
    <location>
        <begin position="193"/>
        <end position="210"/>
    </location>
</feature>
<dbReference type="PANTHER" id="PTHR30477">
    <property type="entry name" value="ABC-TRANSPORTER METAL-BINDING PROTEIN"/>
    <property type="match status" value="1"/>
</dbReference>
<protein>
    <recommendedName>
        <fullName evidence="11">Metal ABC transporter permease</fullName>
    </recommendedName>
</protein>
<evidence type="ECO:0000256" key="5">
    <source>
        <dbReference type="ARBA" id="ARBA00023136"/>
    </source>
</evidence>
<feature type="transmembrane region" description="Helical" evidence="8">
    <location>
        <begin position="216"/>
        <end position="234"/>
    </location>
</feature>
<evidence type="ECO:0000256" key="7">
    <source>
        <dbReference type="SAM" id="MobiDB-lite"/>
    </source>
</evidence>
<evidence type="ECO:0000256" key="4">
    <source>
        <dbReference type="ARBA" id="ARBA00022989"/>
    </source>
</evidence>
<feature type="transmembrane region" description="Helical" evidence="8">
    <location>
        <begin position="241"/>
        <end position="260"/>
    </location>
</feature>
<organism evidence="9 10">
    <name type="scientific">Microcystis aeruginosa PCC 7806SL</name>
    <dbReference type="NCBI Taxonomy" id="1903187"/>
    <lineage>
        <taxon>Bacteria</taxon>
        <taxon>Bacillati</taxon>
        <taxon>Cyanobacteriota</taxon>
        <taxon>Cyanophyceae</taxon>
        <taxon>Oscillatoriophycideae</taxon>
        <taxon>Chroococcales</taxon>
        <taxon>Microcystaceae</taxon>
        <taxon>Microcystis</taxon>
    </lineage>
</organism>
<dbReference type="SUPFAM" id="SSF81345">
    <property type="entry name" value="ABC transporter involved in vitamin B12 uptake, BtuC"/>
    <property type="match status" value="1"/>
</dbReference>
<dbReference type="Gene3D" id="1.10.3470.10">
    <property type="entry name" value="ABC transporter involved in vitamin B12 uptake, BtuC"/>
    <property type="match status" value="1"/>
</dbReference>
<evidence type="ECO:0000256" key="2">
    <source>
        <dbReference type="ARBA" id="ARBA00008034"/>
    </source>
</evidence>
<feature type="region of interest" description="Disordered" evidence="7">
    <location>
        <begin position="1"/>
        <end position="21"/>
    </location>
</feature>
<feature type="transmembrane region" description="Helical" evidence="8">
    <location>
        <begin position="113"/>
        <end position="134"/>
    </location>
</feature>
<dbReference type="InterPro" id="IPR001626">
    <property type="entry name" value="ABC_TroCD"/>
</dbReference>
<feature type="transmembrane region" description="Helical" evidence="8">
    <location>
        <begin position="154"/>
        <end position="172"/>
    </location>
</feature>
<feature type="transmembrane region" description="Helical" evidence="8">
    <location>
        <begin position="58"/>
        <end position="78"/>
    </location>
</feature>
<keyword evidence="3 6" id="KW-0812">Transmembrane</keyword>
<dbReference type="EMBL" id="CP020771">
    <property type="protein sequence ID" value="ARI84363.1"/>
    <property type="molecule type" value="Genomic_DNA"/>
</dbReference>
<proteinExistence type="inferred from homology"/>
<dbReference type="GO" id="GO:0043190">
    <property type="term" value="C:ATP-binding cassette (ABC) transporter complex"/>
    <property type="evidence" value="ECO:0007669"/>
    <property type="project" value="InterPro"/>
</dbReference>
<evidence type="ECO:0000313" key="9">
    <source>
        <dbReference type="EMBL" id="ARI84363.1"/>
    </source>
</evidence>
<keyword evidence="5 8" id="KW-0472">Membrane</keyword>
<evidence type="ECO:0000256" key="3">
    <source>
        <dbReference type="ARBA" id="ARBA00022692"/>
    </source>
</evidence>
<dbReference type="GO" id="GO:0055085">
    <property type="term" value="P:transmembrane transport"/>
    <property type="evidence" value="ECO:0007669"/>
    <property type="project" value="InterPro"/>
</dbReference>
<dbReference type="AlphaFoldDB" id="A0AB33C1U3"/>
<sequence>MSLLFTEKAPHTPHPTPHTPHPMLEALQFDFMRHAIAAGILVSIACGIVGTLVVVNRVVFISGGIAHAAYGGIGIGYFFGINPLVGAIFFTFFSALGMGFLQRRIRERADTLIGVMWAIGMAIGVIFIDLTPGYKADLMSYLFGSILTVPRDDLWIMAGIDILIIALVSIFYKELLAISFDETFAIIRNIPVEVIYLGLMGITALTIVAVMQVVGLIMVIALLTIPAAISGQFVKNMKGMMVLAIILGIVFTLIGLWLSYSLNLTSGATIILVAGLGYLISLAWKPFILTITRKIANL</sequence>
<gene>
    <name evidence="9" type="ORF">BH695_5084</name>
</gene>
<comment type="similarity">
    <text evidence="2 6">Belongs to the ABC-3 integral membrane protein family.</text>
</comment>
<name>A0AB33C1U3_MICA7</name>
<comment type="subcellular location">
    <subcellularLocation>
        <location evidence="6">Cell membrane</location>
        <topology evidence="6">Multi-pass membrane protein</topology>
    </subcellularLocation>
    <subcellularLocation>
        <location evidence="1">Membrane</location>
        <topology evidence="1">Multi-pass membrane protein</topology>
    </subcellularLocation>
</comment>
<dbReference type="GO" id="GO:0010043">
    <property type="term" value="P:response to zinc ion"/>
    <property type="evidence" value="ECO:0007669"/>
    <property type="project" value="TreeGrafter"/>
</dbReference>
<evidence type="ECO:0000313" key="10">
    <source>
        <dbReference type="Proteomes" id="UP000192439"/>
    </source>
</evidence>
<feature type="transmembrane region" description="Helical" evidence="8">
    <location>
        <begin position="84"/>
        <end position="101"/>
    </location>
</feature>
<dbReference type="CDD" id="cd06550">
    <property type="entry name" value="TM_ABC_iron-siderophores_like"/>
    <property type="match status" value="1"/>
</dbReference>
<feature type="transmembrane region" description="Helical" evidence="8">
    <location>
        <begin position="31"/>
        <end position="53"/>
    </location>
</feature>
<accession>A0AB33C1U3</accession>
<dbReference type="Pfam" id="PF00950">
    <property type="entry name" value="ABC-3"/>
    <property type="match status" value="1"/>
</dbReference>
<keyword evidence="10" id="KW-1185">Reference proteome</keyword>
<reference evidence="9 10" key="1">
    <citation type="journal article" date="2018" name="Harmful Algae">
        <title>The highly heterogeneous methylated genomes and diverse restriction-modification systems of bloom-forming Microcystis.</title>
        <authorList>
            <person name="Zhao L."/>
            <person name="Song Y."/>
            <person name="Li L."/>
            <person name="Gan N."/>
            <person name="Brand J.J."/>
            <person name="Song L."/>
        </authorList>
    </citation>
    <scope>NUCLEOTIDE SEQUENCE [LARGE SCALE GENOMIC DNA]</scope>
    <source>
        <strain evidence="9 10">PCC 7806SL</strain>
    </source>
</reference>
<evidence type="ECO:0000256" key="1">
    <source>
        <dbReference type="ARBA" id="ARBA00004141"/>
    </source>
</evidence>
<dbReference type="InterPro" id="IPR037294">
    <property type="entry name" value="ABC_BtuC-like"/>
</dbReference>
<evidence type="ECO:0000256" key="8">
    <source>
        <dbReference type="SAM" id="Phobius"/>
    </source>
</evidence>
<keyword evidence="4 8" id="KW-1133">Transmembrane helix</keyword>
<feature type="transmembrane region" description="Helical" evidence="8">
    <location>
        <begin position="266"/>
        <end position="284"/>
    </location>
</feature>
<dbReference type="PANTHER" id="PTHR30477:SF18">
    <property type="entry name" value="METAL TRANSPORT SYSTEM MEMBRANE PROTEIN CT_417-RELATED"/>
    <property type="match status" value="1"/>
</dbReference>
<evidence type="ECO:0000256" key="6">
    <source>
        <dbReference type="RuleBase" id="RU003943"/>
    </source>
</evidence>
<keyword evidence="6" id="KW-0813">Transport</keyword>